<protein>
    <recommendedName>
        <fullName evidence="7">DUF4378 domain-containing protein</fullName>
    </recommendedName>
</protein>
<keyword evidence="6" id="KW-1185">Reference proteome</keyword>
<evidence type="ECO:0000259" key="4">
    <source>
        <dbReference type="Pfam" id="PF14383"/>
    </source>
</evidence>
<dbReference type="PANTHER" id="PTHR21726:SF57">
    <property type="entry name" value="SERINE-RICH ADHESIN FOR PLATELETS-LIKE PROTEIN"/>
    <property type="match status" value="1"/>
</dbReference>
<comment type="caution">
    <text evidence="5">The sequence shown here is derived from an EMBL/GenBank/DDBJ whole genome shotgun (WGS) entry which is preliminary data.</text>
</comment>
<sequence length="968" mass="108889">MSNVRSMYINFSFLLLYCQFNLFFDALMRWRLQNYLKLFGALRKVLWTYAIKMEVEKRGSKGGFFQLFDWNVKSRKKLFSGRSELTESSKQGKENVNGSALSRLQQVNGLENEFGPNARRDIDYHYASSASGDSECGTKAPGVVARLMGLDSLPTSNVSEPYLTPFNESHSFRDSHYLGIPSFQSEHDILVFDNIRNKVDGFTRNPMEPRLQKLRSRPIERFQSEVLPPKSAKPISITHHRLLSPIKSPGFIPPKNAAYVMEAAAKIIEHSPRSTPKGKSLALGSSSAPLRIQDLKEKMEAAQKSSPMAVVTQKVKEHNSVKNTKKQLSGRGQGRSEDAHSIKGTGESKRNGSQKLKSKENSVSSAVQVKGNIQKKEELIPAGNRSSEKQKEHNEIKSNCVGRNQSNAPKRVEKRSSPSQPSDALRQNHQKQNCASNRMEGNYKSSVSQQKDRKDMPINYINGRARKTVNKIVVNNVVSSRKTNSVTNDAGKEFSSSRVNTPVKKKQPIKGNIQSDRTLAESVLMAKDERSVKCNVSIEGNTEWDAFDRNNGLDVVSFTFTSPIKKSGAALSSSSKTLEVARSVSPISNPSDHQSDFKSSGASSSARNIIGRDALSAILEHKLKELTSRVVTSQQELLEAGSFSSIANSYQNTGPTVNLVNKDDLYVGKRESQNDFDCPFFDKLWLKEVKEQQGLQDKQDYSNNSNTEHESYLNISRSSPASSLEPSFSGASCDTLDGDRSFSNDGGLRCFSVESDEVTDWSSARKSHPMEGDVELSDTASSVSVGTISRHILSTLYPSKNLKESSPWQLQYIRDMISNAELLLEEFALGQAHKIVPPDLFDQLENQYMESNKNPEEFFRLERRVVFDCVCECLELRCRQFFAGSCRAWTKQTMLFRRKEWLAEELYREISSWSDMDELMVDEVVDKDMSTNDGRWIEFEIEAFEEGVEIENKILTSLFDELIDDFLF</sequence>
<feature type="region of interest" description="Disordered" evidence="1">
    <location>
        <begin position="483"/>
        <end position="511"/>
    </location>
</feature>
<dbReference type="Pfam" id="PF14309">
    <property type="entry name" value="DUF4378"/>
    <property type="match status" value="1"/>
</dbReference>
<feature type="compositionally biased region" description="Basic and acidic residues" evidence="1">
    <location>
        <begin position="386"/>
        <end position="396"/>
    </location>
</feature>
<dbReference type="Pfam" id="PF14383">
    <property type="entry name" value="VARLMGL"/>
    <property type="match status" value="1"/>
</dbReference>
<proteinExistence type="predicted"/>
<evidence type="ECO:0000313" key="5">
    <source>
        <dbReference type="EMBL" id="CAA2997818.1"/>
    </source>
</evidence>
<dbReference type="AlphaFoldDB" id="A0A8S0SX20"/>
<dbReference type="OrthoDB" id="765769at2759"/>
<evidence type="ECO:0000256" key="1">
    <source>
        <dbReference type="SAM" id="MobiDB-lite"/>
    </source>
</evidence>
<dbReference type="Gramene" id="OE9A056076T3">
    <property type="protein sequence ID" value="OE9A056076C3"/>
    <property type="gene ID" value="OE9A056076"/>
</dbReference>
<feature type="region of interest" description="Disordered" evidence="1">
    <location>
        <begin position="583"/>
        <end position="604"/>
    </location>
</feature>
<evidence type="ECO:0000256" key="2">
    <source>
        <dbReference type="SAM" id="Phobius"/>
    </source>
</evidence>
<dbReference type="Proteomes" id="UP000594638">
    <property type="component" value="Unassembled WGS sequence"/>
</dbReference>
<keyword evidence="2" id="KW-0472">Membrane</keyword>
<dbReference type="PANTHER" id="PTHR21726">
    <property type="entry name" value="PHOSPHATIDYLINOSITOL N-ACETYLGLUCOSAMINYLTRANSFERASE SUBUNIT P DOWN SYNDROME CRITICAL REGION PROTEIN 5 -RELATED"/>
    <property type="match status" value="1"/>
</dbReference>
<evidence type="ECO:0008006" key="7">
    <source>
        <dbReference type="Google" id="ProtNLM"/>
    </source>
</evidence>
<feature type="region of interest" description="Disordered" evidence="1">
    <location>
        <begin position="695"/>
        <end position="730"/>
    </location>
</feature>
<keyword evidence="2" id="KW-1133">Transmembrane helix</keyword>
<feature type="compositionally biased region" description="Low complexity" evidence="1">
    <location>
        <begin position="716"/>
        <end position="729"/>
    </location>
</feature>
<feature type="domain" description="DUF4378" evidence="3">
    <location>
        <begin position="810"/>
        <end position="961"/>
    </location>
</feature>
<feature type="compositionally biased region" description="Polar residues" evidence="1">
    <location>
        <begin position="417"/>
        <end position="436"/>
    </location>
</feature>
<feature type="transmembrane region" description="Helical" evidence="2">
    <location>
        <begin position="6"/>
        <end position="27"/>
    </location>
</feature>
<evidence type="ECO:0000313" key="6">
    <source>
        <dbReference type="Proteomes" id="UP000594638"/>
    </source>
</evidence>
<feature type="domain" description="DUF3741" evidence="4">
    <location>
        <begin position="128"/>
        <end position="159"/>
    </location>
</feature>
<organism evidence="5 6">
    <name type="scientific">Olea europaea subsp. europaea</name>
    <dbReference type="NCBI Taxonomy" id="158383"/>
    <lineage>
        <taxon>Eukaryota</taxon>
        <taxon>Viridiplantae</taxon>
        <taxon>Streptophyta</taxon>
        <taxon>Embryophyta</taxon>
        <taxon>Tracheophyta</taxon>
        <taxon>Spermatophyta</taxon>
        <taxon>Magnoliopsida</taxon>
        <taxon>eudicotyledons</taxon>
        <taxon>Gunneridae</taxon>
        <taxon>Pentapetalae</taxon>
        <taxon>asterids</taxon>
        <taxon>lamiids</taxon>
        <taxon>Lamiales</taxon>
        <taxon>Oleaceae</taxon>
        <taxon>Oleeae</taxon>
        <taxon>Olea</taxon>
    </lineage>
</organism>
<name>A0A8S0SX20_OLEEU</name>
<dbReference type="EMBL" id="CACTIH010005570">
    <property type="protein sequence ID" value="CAA2997818.1"/>
    <property type="molecule type" value="Genomic_DNA"/>
</dbReference>
<feature type="compositionally biased region" description="Polar residues" evidence="1">
    <location>
        <begin position="483"/>
        <end position="500"/>
    </location>
</feature>
<accession>A0A8S0SX20</accession>
<feature type="compositionally biased region" description="Polar residues" evidence="1">
    <location>
        <begin position="695"/>
        <end position="706"/>
    </location>
</feature>
<dbReference type="InterPro" id="IPR025486">
    <property type="entry name" value="DUF4378"/>
</dbReference>
<keyword evidence="2" id="KW-0812">Transmembrane</keyword>
<gene>
    <name evidence="5" type="ORF">OLEA9_A056076</name>
</gene>
<feature type="compositionally biased region" description="Polar residues" evidence="1">
    <location>
        <begin position="351"/>
        <end position="367"/>
    </location>
</feature>
<reference evidence="5 6" key="1">
    <citation type="submission" date="2019-12" db="EMBL/GenBank/DDBJ databases">
        <authorList>
            <person name="Alioto T."/>
            <person name="Alioto T."/>
            <person name="Gomez Garrido J."/>
        </authorList>
    </citation>
    <scope>NUCLEOTIDE SEQUENCE [LARGE SCALE GENOMIC DNA]</scope>
</reference>
<feature type="region of interest" description="Disordered" evidence="1">
    <location>
        <begin position="298"/>
        <end position="453"/>
    </location>
</feature>
<dbReference type="InterPro" id="IPR032795">
    <property type="entry name" value="DUF3741-assoc"/>
</dbReference>
<evidence type="ECO:0000259" key="3">
    <source>
        <dbReference type="Pfam" id="PF14309"/>
    </source>
</evidence>
<feature type="compositionally biased region" description="Basic and acidic residues" evidence="1">
    <location>
        <begin position="334"/>
        <end position="350"/>
    </location>
</feature>